<evidence type="ECO:0000313" key="2">
    <source>
        <dbReference type="Proteomes" id="UP000054908"/>
    </source>
</evidence>
<dbReference type="Proteomes" id="UP000054908">
    <property type="component" value="Unassembled WGS sequence"/>
</dbReference>
<protein>
    <recommendedName>
        <fullName evidence="3">Peptidase family M3</fullName>
    </recommendedName>
</protein>
<organism evidence="1 2">
    <name type="scientific">Legionella maceachernii</name>
    <dbReference type="NCBI Taxonomy" id="466"/>
    <lineage>
        <taxon>Bacteria</taxon>
        <taxon>Pseudomonadati</taxon>
        <taxon>Pseudomonadota</taxon>
        <taxon>Gammaproteobacteria</taxon>
        <taxon>Legionellales</taxon>
        <taxon>Legionellaceae</taxon>
        <taxon>Legionella</taxon>
    </lineage>
</organism>
<reference evidence="1 2" key="1">
    <citation type="submission" date="2015-11" db="EMBL/GenBank/DDBJ databases">
        <title>Genomic analysis of 38 Legionella species identifies large and diverse effector repertoires.</title>
        <authorList>
            <person name="Burstein D."/>
            <person name="Amaro F."/>
            <person name="Zusman T."/>
            <person name="Lifshitz Z."/>
            <person name="Cohen O."/>
            <person name="Gilbert J.A."/>
            <person name="Pupko T."/>
            <person name="Shuman H.A."/>
            <person name="Segal G."/>
        </authorList>
    </citation>
    <scope>NUCLEOTIDE SEQUENCE [LARGE SCALE GENOMIC DNA]</scope>
    <source>
        <strain evidence="1 2">PX-1-G2-E2</strain>
    </source>
</reference>
<dbReference type="SUPFAM" id="SSF55486">
    <property type="entry name" value="Metalloproteases ('zincins'), catalytic domain"/>
    <property type="match status" value="1"/>
</dbReference>
<gene>
    <name evidence="1" type="ORF">Lmac_2872</name>
</gene>
<dbReference type="STRING" id="466.Lmac_2872"/>
<dbReference type="OrthoDB" id="1013043at2"/>
<accession>A0A0W0VVA1</accession>
<keyword evidence="2" id="KW-1185">Reference proteome</keyword>
<proteinExistence type="predicted"/>
<comment type="caution">
    <text evidence="1">The sequence shown here is derived from an EMBL/GenBank/DDBJ whole genome shotgun (WGS) entry which is preliminary data.</text>
</comment>
<dbReference type="EMBL" id="LNYL01000051">
    <property type="protein sequence ID" value="KTD23999.1"/>
    <property type="molecule type" value="Genomic_DNA"/>
</dbReference>
<name>A0A0W0VVA1_9GAMM</name>
<dbReference type="AlphaFoldDB" id="A0A0W0VVA1"/>
<dbReference type="PATRIC" id="fig|466.6.peg.3076"/>
<evidence type="ECO:0000313" key="1">
    <source>
        <dbReference type="EMBL" id="KTD23999.1"/>
    </source>
</evidence>
<evidence type="ECO:0008006" key="3">
    <source>
        <dbReference type="Google" id="ProtNLM"/>
    </source>
</evidence>
<sequence>MIIAEKTIERIIIELGNEQKAPFLERCVRVVASRWNKADGLESEFEAFCLKHYVADTALKEVLLHKVLEKIEKMNGLSLSIYWSNAWSVMMQTGDIEPVDSLFAEIDPSAHLLDDFYKSKLAFFILLNFPLLTYHEKQKLTVHPSDRLQLAMSRLAELYQFRIPFNVSKKLSSAVSETYQYLSYVKFDLNRVFTSDKEPFIPHTMQVDCHWGLRDQINLQYHHKNSLSSQKTLAKIWERAILEEVPVGYYENKEMRWEPETNQLFEHDKNKPISSELFHQGRYDLLKRLFEAKNAEDVYSPELPNFIQRTFEMSREFSEQDCRKQVIAFLENPLLPQCAEKLKKILNRDLCAFDVIFNQFGLLNQDHVGEYDAIVAQKYPELSNFQHAIPDILVRLGFEQTLAQSIAKQIHVVQCRSGGFASFPKMRGGEYILTVSAHDEKMDYMAFVTAMHELGHCVERYLSSEFIDYYTLGEVPGDAFTEAFAFLFDEKCLELLDIEGKSDEHDRTKILNLFWTAYLNCGLALVDMECWRWMYAHPGFSVNELKAAVIKIARDTWNQYYAPIFSEKDSVILAGYSPMFINPLYMPEYAMAIFIQTQLTHYLKDKVLGQEMPRMCGIGKLTPDAWMMNAVGSPISSHVLLILTESVL</sequence>
<dbReference type="RefSeq" id="WP_058453553.1">
    <property type="nucleotide sequence ID" value="NZ_CAAAIB010000008.1"/>
</dbReference>